<reference evidence="3" key="4">
    <citation type="submission" date="2021-02" db="EMBL/GenBank/DDBJ databases">
        <title>Aspergillus luchuensis mut. kawachii IFO 4304 genome sequence.</title>
        <authorList>
            <person name="Mori K."/>
            <person name="Kadooka C."/>
            <person name="Goto M."/>
            <person name="Futagami T."/>
        </authorList>
    </citation>
    <scope>NUCLEOTIDE SEQUENCE</scope>
    <source>
        <strain evidence="3">IFO 4308</strain>
    </source>
</reference>
<feature type="coiled-coil region" evidence="1">
    <location>
        <begin position="665"/>
        <end position="711"/>
    </location>
</feature>
<evidence type="ECO:0000313" key="5">
    <source>
        <dbReference type="Proteomes" id="UP000075230"/>
    </source>
</evidence>
<feature type="compositionally biased region" description="Polar residues" evidence="2">
    <location>
        <begin position="946"/>
        <end position="958"/>
    </location>
</feature>
<protein>
    <submittedName>
        <fullName evidence="4">Paramyosin</fullName>
    </submittedName>
</protein>
<keyword evidence="6" id="KW-1185">Reference proteome</keyword>
<accession>A0A146FN54</accession>
<feature type="compositionally biased region" description="Basic residues" evidence="2">
    <location>
        <begin position="931"/>
        <end position="944"/>
    </location>
</feature>
<organism evidence="4 5">
    <name type="scientific">Aspergillus kawachii</name>
    <name type="common">White koji mold</name>
    <name type="synonym">Aspergillus awamori var. kawachi</name>
    <dbReference type="NCBI Taxonomy" id="1069201"/>
    <lineage>
        <taxon>Eukaryota</taxon>
        <taxon>Fungi</taxon>
        <taxon>Dikarya</taxon>
        <taxon>Ascomycota</taxon>
        <taxon>Pezizomycotina</taxon>
        <taxon>Eurotiomycetes</taxon>
        <taxon>Eurotiomycetidae</taxon>
        <taxon>Eurotiales</taxon>
        <taxon>Aspergillaceae</taxon>
        <taxon>Aspergillus</taxon>
        <taxon>Aspergillus subgen. Circumdati</taxon>
    </lineage>
</organism>
<dbReference type="AlphaFoldDB" id="A0A146FN54"/>
<sequence>MDTDAGATRDPRLARPLARPPLNRPPSVDATSSASPTRFRPGSQTVGSSSPVDAQNATADQFIRGISDLVQAAVIAANGKSEQERLKKKRDATDALLRKAKVHSSFPSTTAFFQQSKEEEDADLAQLDKSLEKHANDYRDLENALKAKFSSIMSLEPLNRVNQLQSEVQHAKKDIIRLHDYNINLEGKMSAVQDKVGSFISLQDRVNSLEKATSYHAKLARENAERVTKITADLETTLASKEQEINSAASKTQMDELRKQTSDLTRQIEVLQKSQRECSDYLKKMNKSMDDHRRQQDTRSMENTRSLTSLTARLTSVEEKNNRPPSPAVVTAPEPSAKSEELASRLQKLEGQLSGQHERRIKQMEDQLQGLQTIQQMKDDFQFKEIEDLKKVWERGAQEFEQIRSDYARVSEELKGLSQAQAVANPAEVQAHIQGIASGLMNMQNMVETLRVALHSLETRYNNLSTDTIVKHMVVAMQEMYPSTAQLTEQINLIRAWFERDIPPLKAITERLHVHQVNLVEQTQKDMALRMEEINRLRSQQTNLSQSLAPVWERLTAQNQNRWLTADDLRQMQNDLTSLAAKIDEHTNKLDGYVESREAKDQLLHDDLTTGRNNLHMQLHAISERQTELEKLCSEFQKANDLPDQVRALAARQEEFMKGFSNSQNDDLRDQVKELADKQENLTKGLSVYREEGLQDQVRALADEQKKLLDKFSDSQQDKIRRQIKSLFDEQKTLAGRLVKTQEEHDQLKALVEAQEDLAKKLCEIQSSNEDDLKVLKACPDELKAVLDRVCQLEASTLEKYQTVVEEHKLLEGSTSKNLTGLTERVDGLMKLVESSQQPPQLEAPPQQEDNLDAMKDEDEANDQDSEVARFMSMAETTPARALKERKRKRPITSNNASDEDRSSLSRPESPTSNAAGSTAGGDAGPSTDRKSKKKKGKKRKLQKNRGPQASGNVITID</sequence>
<evidence type="ECO:0000256" key="2">
    <source>
        <dbReference type="SAM" id="MobiDB-lite"/>
    </source>
</evidence>
<dbReference type="GeneID" id="64957067"/>
<dbReference type="Proteomes" id="UP000075230">
    <property type="component" value="Unassembled WGS sequence"/>
</dbReference>
<dbReference type="EMBL" id="AP024426">
    <property type="protein sequence ID" value="BCR95742.1"/>
    <property type="molecule type" value="Genomic_DNA"/>
</dbReference>
<name>A0A146FN54_ASPKA</name>
<feature type="compositionally biased region" description="Polar residues" evidence="2">
    <location>
        <begin position="905"/>
        <end position="917"/>
    </location>
</feature>
<feature type="coiled-coil region" evidence="1">
    <location>
        <begin position="738"/>
        <end position="771"/>
    </location>
</feature>
<feature type="region of interest" description="Disordered" evidence="2">
    <location>
        <begin position="286"/>
        <end position="341"/>
    </location>
</feature>
<feature type="region of interest" description="Disordered" evidence="2">
    <location>
        <begin position="859"/>
        <end position="958"/>
    </location>
</feature>
<reference evidence="3" key="3">
    <citation type="submission" date="2021-01" db="EMBL/GenBank/DDBJ databases">
        <authorList>
            <consortium name="Aspergillus luchuensis mut. kawachii IFO 4304 genome sequencing consortium"/>
            <person name="Kazuki M."/>
            <person name="Futagami T."/>
        </authorList>
    </citation>
    <scope>NUCLEOTIDE SEQUENCE</scope>
    <source>
        <strain evidence="3">IFO 4308</strain>
    </source>
</reference>
<dbReference type="Proteomes" id="UP000661280">
    <property type="component" value="Chromosome 2"/>
</dbReference>
<feature type="compositionally biased region" description="Polar residues" evidence="2">
    <location>
        <begin position="29"/>
        <end position="53"/>
    </location>
</feature>
<dbReference type="VEuPathDB" id="FungiDB:ASPFODRAFT_262141"/>
<evidence type="ECO:0000313" key="6">
    <source>
        <dbReference type="Proteomes" id="UP000661280"/>
    </source>
</evidence>
<reference evidence="5" key="2">
    <citation type="submission" date="2016-02" db="EMBL/GenBank/DDBJ databases">
        <title>Genome sequencing of Aspergillus luchuensis NBRC 4314.</title>
        <authorList>
            <person name="Yamada O."/>
        </authorList>
    </citation>
    <scope>NUCLEOTIDE SEQUENCE [LARGE SCALE GENOMIC DNA]</scope>
    <source>
        <strain evidence="5">RIB 2604</strain>
    </source>
</reference>
<feature type="coiled-coil region" evidence="1">
    <location>
        <begin position="117"/>
        <end position="144"/>
    </location>
</feature>
<feature type="coiled-coil region" evidence="1">
    <location>
        <begin position="440"/>
        <end position="467"/>
    </location>
</feature>
<feature type="compositionally biased region" description="Basic and acidic residues" evidence="2">
    <location>
        <begin position="286"/>
        <end position="302"/>
    </location>
</feature>
<gene>
    <name evidence="3" type="ORF">AKAW2_20682S</name>
    <name evidence="4" type="ORF">RIB2604_02109230</name>
</gene>
<feature type="compositionally biased region" description="Low complexity" evidence="2">
    <location>
        <begin position="304"/>
        <end position="315"/>
    </location>
</feature>
<evidence type="ECO:0000256" key="1">
    <source>
        <dbReference type="SAM" id="Coils"/>
    </source>
</evidence>
<evidence type="ECO:0000313" key="3">
    <source>
        <dbReference type="EMBL" id="BCR95742.1"/>
    </source>
</evidence>
<dbReference type="KEGG" id="aluc:AKAW2_20682S"/>
<reference evidence="4 5" key="1">
    <citation type="journal article" date="2016" name="DNA Res.">
        <title>Genome sequence of Aspergillus luchuensis NBRC 4314.</title>
        <authorList>
            <person name="Yamada O."/>
            <person name="Machida M."/>
            <person name="Hosoyama A."/>
            <person name="Goto M."/>
            <person name="Takahashi T."/>
            <person name="Futagami T."/>
            <person name="Yamagata Y."/>
            <person name="Takeuchi M."/>
            <person name="Kobayashi T."/>
            <person name="Koike H."/>
            <person name="Abe K."/>
            <person name="Asai K."/>
            <person name="Arita M."/>
            <person name="Fujita N."/>
            <person name="Fukuda K."/>
            <person name="Higa K."/>
            <person name="Horikawa H."/>
            <person name="Ishikawa T."/>
            <person name="Jinno K."/>
            <person name="Kato Y."/>
            <person name="Kirimura K."/>
            <person name="Mizutani O."/>
            <person name="Nakasone K."/>
            <person name="Sano M."/>
            <person name="Shiraishi Y."/>
            <person name="Tsukahara M."/>
            <person name="Gomi K."/>
        </authorList>
    </citation>
    <scope>NUCLEOTIDE SEQUENCE [LARGE SCALE GENOMIC DNA]</scope>
    <source>
        <strain evidence="4 5">RIB 2604</strain>
    </source>
</reference>
<evidence type="ECO:0000313" key="4">
    <source>
        <dbReference type="EMBL" id="GAT27235.1"/>
    </source>
</evidence>
<proteinExistence type="predicted"/>
<dbReference type="OrthoDB" id="3438382at2759"/>
<dbReference type="EMBL" id="BCWF01000021">
    <property type="protein sequence ID" value="GAT27235.1"/>
    <property type="molecule type" value="Genomic_DNA"/>
</dbReference>
<feature type="region of interest" description="Disordered" evidence="2">
    <location>
        <begin position="1"/>
        <end position="53"/>
    </location>
</feature>
<keyword evidence="1" id="KW-0175">Coiled coil</keyword>
<dbReference type="RefSeq" id="XP_041539508.1">
    <property type="nucleotide sequence ID" value="XM_041685421.1"/>
</dbReference>